<dbReference type="AlphaFoldDB" id="A0AAD8VQV0"/>
<evidence type="ECO:0000259" key="1">
    <source>
        <dbReference type="Pfam" id="PF24964"/>
    </source>
</evidence>
<dbReference type="PANTHER" id="PTHR33889:SF7">
    <property type="entry name" value="OS04G0681850 PROTEIN"/>
    <property type="match status" value="1"/>
</dbReference>
<dbReference type="Pfam" id="PF24964">
    <property type="entry name" value="DUF7769"/>
    <property type="match status" value="1"/>
</dbReference>
<dbReference type="Proteomes" id="UP001231189">
    <property type="component" value="Unassembled WGS sequence"/>
</dbReference>
<feature type="domain" description="DUF7769" evidence="1">
    <location>
        <begin position="117"/>
        <end position="161"/>
    </location>
</feature>
<dbReference type="EMBL" id="JAUUTY010000006">
    <property type="protein sequence ID" value="KAK1615859.1"/>
    <property type="molecule type" value="Genomic_DNA"/>
</dbReference>
<evidence type="ECO:0000313" key="2">
    <source>
        <dbReference type="EMBL" id="KAK1615859.1"/>
    </source>
</evidence>
<organism evidence="2 3">
    <name type="scientific">Lolium multiflorum</name>
    <name type="common">Italian ryegrass</name>
    <name type="synonym">Lolium perenne subsp. multiflorum</name>
    <dbReference type="NCBI Taxonomy" id="4521"/>
    <lineage>
        <taxon>Eukaryota</taxon>
        <taxon>Viridiplantae</taxon>
        <taxon>Streptophyta</taxon>
        <taxon>Embryophyta</taxon>
        <taxon>Tracheophyta</taxon>
        <taxon>Spermatophyta</taxon>
        <taxon>Magnoliopsida</taxon>
        <taxon>Liliopsida</taxon>
        <taxon>Poales</taxon>
        <taxon>Poaceae</taxon>
        <taxon>BOP clade</taxon>
        <taxon>Pooideae</taxon>
        <taxon>Poodae</taxon>
        <taxon>Poeae</taxon>
        <taxon>Poeae Chloroplast Group 2 (Poeae type)</taxon>
        <taxon>Loliodinae</taxon>
        <taxon>Loliinae</taxon>
        <taxon>Lolium</taxon>
    </lineage>
</organism>
<gene>
    <name evidence="2" type="ORF">QYE76_021376</name>
</gene>
<accession>A0AAD8VQV0</accession>
<sequence>MAPFDFDLNQPINWEEEIVEDQHDGTVQDLRHGLVRGESDQDREEHVCLGHGGCAAGQADSGGNKGDVADGQQYHHGDFAGNGVAISNANGYRGGAHGKGRGLDLNKIANTRRRTQYTDDERRAIYSMLLKRNGGSTVRRGVSKAVAAEMEMPVRTVQRIWLVGRRGGGIDAVVGKRAKNCGRKRIELDPDAILELPMDRGMSIQELAKAMRMKKTTVFRRLKEGRLRRPRK</sequence>
<evidence type="ECO:0000313" key="3">
    <source>
        <dbReference type="Proteomes" id="UP001231189"/>
    </source>
</evidence>
<name>A0AAD8VQV0_LOLMU</name>
<proteinExistence type="predicted"/>
<reference evidence="2" key="1">
    <citation type="submission" date="2023-07" db="EMBL/GenBank/DDBJ databases">
        <title>A chromosome-level genome assembly of Lolium multiflorum.</title>
        <authorList>
            <person name="Chen Y."/>
            <person name="Copetti D."/>
            <person name="Kolliker R."/>
            <person name="Studer B."/>
        </authorList>
    </citation>
    <scope>NUCLEOTIDE SEQUENCE</scope>
    <source>
        <strain evidence="2">02402/16</strain>
        <tissue evidence="2">Leaf</tissue>
    </source>
</reference>
<comment type="caution">
    <text evidence="2">The sequence shown here is derived from an EMBL/GenBank/DDBJ whole genome shotgun (WGS) entry which is preliminary data.</text>
</comment>
<protein>
    <recommendedName>
        <fullName evidence="1">DUF7769 domain-containing protein</fullName>
    </recommendedName>
</protein>
<dbReference type="PANTHER" id="PTHR33889">
    <property type="entry name" value="OS04G0681850 PROTEIN"/>
    <property type="match status" value="1"/>
</dbReference>
<dbReference type="InterPro" id="IPR056671">
    <property type="entry name" value="DUF7769"/>
</dbReference>
<keyword evidence="3" id="KW-1185">Reference proteome</keyword>